<keyword evidence="5" id="KW-0539">Nucleus</keyword>
<evidence type="ECO:0000256" key="1">
    <source>
        <dbReference type="ARBA" id="ARBA00004123"/>
    </source>
</evidence>
<sequence length="1938" mass="219178">MADTGQKSELELLFFDTFSHENAEELNLDLVQFPRPVLIQEVRIIPLQTKVQADVPGGVRLGATNPSSFSLELYVNNLNRPNAATFEKLGIINYKENVDIQMKTDAEVPTDGLILKGWYNTLTVAIYGSMTVVKPETLSPPPPPPPQPRAKPSTGGDLRVSQGSDWEPPRQGTKPQQQHPLDYINQQVQAAQAAAHAAHAIISPSAGIPPSQAHIAQGILQPGIPPQAKPDVYPDQYHQGAAHRPDFMASPNMGLEPRDAHYDSRGEPRQGKDGQFGSKSYEEGDYRGGSRERENSRDRDVRRDVDREHRQKEWERFRERERERSREKERDFIEPEARDYPRSPSRRRSWSRSQSRSRSPVQTPLSPRSQSRELESPIRPIPRHPRDPSPQFFREPSPTQEEIMEAGEVIDEVGDDTLFEPLSPDAVGYSDQDDLQDADRDYESISSGDELPNMDEIDPELQDFQEIDESCTFPTMFNPFTKECTPLLTFPDVFLTEYQQEKQKLENALDSHRECPPEAKVILSVIDQYLGADHYDKWVIALEELPSNFPKGLSWLLVQEKRTDILDIIIDWALEGLDEEKAMNQPESAFKIRHLKMGTTLAGALCTCDPDICIQALEKDVQTKLLSLMESPYMSFSLKLQIVRSLDQTTFFVDGIQWLLGRHVKQLNKAVGEKDTCFQRILTLMLGKQNIRVIVALKALVKKINAYEVLWKLNTEVKSLMEAASKAGKQEEHPDTSTDQEMAPMSVVSEVTVDSIISYIKEATKLFRIAPYIIAQSSRSLPGKAMYSKKPPAIDPYPGLYHTVKSCGTLECVFYLLSSPLTFGHPQLFAAVQDLIRSLLQTLHGLRFLFSRKDVTNGIIKCLLQDDGQDDGEENPIQHLGVEMVAYLKTLQCIDVIRNFLNRAPEKQENSDIIPTLHELYTITTTPQGRQTVIQVISMDTNLETLLQLVEKKGEDDKDKRKKSVVVAYTMSLLLMIIRHSTNMGLMETYGPRLVALSEEDFSSKLLEMQEWLLPFKTVTDLTQDGVAAVVGHLKQYTEDLQKVPRSLITTMRTLRYISIAPENPYPDEVSEELKYKYALVEMYGLDCLSICTTILQKVSEILLRPWQRGIIQSSEQITYHLSVVKPTLEIVQHTLQYLIKARATQFKDLTGLPVLFELHTVLCSVPLSSNHMEELQEIQKMILDTLLAYTQPLPTQAETDEALSESLWTKTLKELIKYTTKAPYTYLSGLLILSEMLPLPLPIQTRESLTEEEVSATVNNRKLWSIHLHCLSQQVQEMIQILATSTCQPLQLVLRRVCWQLSDLSAASAIMVARCILDMVVMSFATLRRPPEKKDEGETTEEKMERIASPYASKMLNLLAYVLSQPSVKCAALQLMTQNSVDSDTSKYGDLLPQMLEILNTVCETNPHVNSQECIVSIIQSLCDPEVALVMGENISIQDQIAYALPNGNYMTQITTALLDHMGSADHSYASILPCVRTLVMLTDHDYGFYYLKSVLEQKTTAIGRLMVRINTTFSKDSSDCLSTLSTLLEFLRLLMTVKQPLDETLTPPRTYTLSQQELQEVLSWNPSMENHPLLDLEKLVEESAEDEETLESLYESMTGLMKMLREPEAKEKKVLMEPPPVQESLAYLYSKRAVYMVTEVEDDRLNPEYWLSNPSLDVADIEPDLTMADMQDMCRRYCPEFNLEEELKKTVITSQVEVTKPRRIKIGDRRKSQEISIYRGRGAKRPFVAPMRGRGIARGMMGGGGRMDSFRTRTPNTSRPPSMHVDDFMKLEKGQNEINSNAVLPIRRVDSLIQRDGTRNTGRGRGGSFDRGSNRGNRGRNSFFTPPGNYARRESNNIYIGGGGVNAISTSGGNRGGDYINSRPNQSFESFGRVSLHPVSAERPMNTGRDFRFGGQDGSNLYHPRDNNQQAGRFMGDFRGPRDNSDRGRHARSFTK</sequence>
<reference evidence="8" key="1">
    <citation type="submission" date="2022-08" db="UniProtKB">
        <authorList>
            <consortium name="EnsemblMetazoa"/>
        </authorList>
    </citation>
    <scope>IDENTIFICATION</scope>
    <source>
        <strain evidence="8">05x7-T-G4-1.051#20</strain>
    </source>
</reference>
<organism evidence="8 9">
    <name type="scientific">Magallana gigas</name>
    <name type="common">Pacific oyster</name>
    <name type="synonym">Crassostrea gigas</name>
    <dbReference type="NCBI Taxonomy" id="29159"/>
    <lineage>
        <taxon>Eukaryota</taxon>
        <taxon>Metazoa</taxon>
        <taxon>Spiralia</taxon>
        <taxon>Lophotrochozoa</taxon>
        <taxon>Mollusca</taxon>
        <taxon>Bivalvia</taxon>
        <taxon>Autobranchia</taxon>
        <taxon>Pteriomorphia</taxon>
        <taxon>Ostreida</taxon>
        <taxon>Ostreoidea</taxon>
        <taxon>Ostreidae</taxon>
        <taxon>Magallana</taxon>
    </lineage>
</organism>
<dbReference type="GO" id="GO:0008380">
    <property type="term" value="P:RNA splicing"/>
    <property type="evidence" value="ECO:0007669"/>
    <property type="project" value="UniProtKB-KW"/>
</dbReference>
<dbReference type="Pfam" id="PF15912">
    <property type="entry name" value="VIR_N"/>
    <property type="match status" value="1"/>
</dbReference>
<feature type="region of interest" description="Disordered" evidence="6">
    <location>
        <begin position="1736"/>
        <end position="1764"/>
    </location>
</feature>
<dbReference type="EnsemblMetazoa" id="G23349.1">
    <property type="protein sequence ID" value="G23349.1:cds"/>
    <property type="gene ID" value="G23349"/>
</dbReference>
<dbReference type="InterPro" id="IPR031801">
    <property type="entry name" value="VIR_N"/>
</dbReference>
<comment type="similarity">
    <text evidence="2">Belongs to the vir family.</text>
</comment>
<evidence type="ECO:0000256" key="3">
    <source>
        <dbReference type="ARBA" id="ARBA00022664"/>
    </source>
</evidence>
<feature type="region of interest" description="Disordered" evidence="6">
    <location>
        <begin position="1896"/>
        <end position="1938"/>
    </location>
</feature>
<dbReference type="InterPro" id="IPR026736">
    <property type="entry name" value="Virilizer"/>
</dbReference>
<name>A0A8W8KF86_MAGGI</name>
<accession>A0A8W8KF86</accession>
<dbReference type="GO" id="GO:0036396">
    <property type="term" value="C:RNA N6-methyladenosine methyltransferase complex"/>
    <property type="evidence" value="ECO:0007669"/>
    <property type="project" value="TreeGrafter"/>
</dbReference>
<feature type="compositionally biased region" description="Low complexity" evidence="6">
    <location>
        <begin position="1812"/>
        <end position="1826"/>
    </location>
</feature>
<evidence type="ECO:0000313" key="8">
    <source>
        <dbReference type="EnsemblMetazoa" id="G23349.1:cds"/>
    </source>
</evidence>
<protein>
    <recommendedName>
        <fullName evidence="7">Virilizer N-terminal domain-containing protein</fullName>
    </recommendedName>
</protein>
<feature type="domain" description="Virilizer N-terminal" evidence="7">
    <location>
        <begin position="10"/>
        <end position="253"/>
    </location>
</feature>
<feature type="region of interest" description="Disordered" evidence="6">
    <location>
        <begin position="135"/>
        <end position="178"/>
    </location>
</feature>
<dbReference type="Proteomes" id="UP000005408">
    <property type="component" value="Unassembled WGS sequence"/>
</dbReference>
<feature type="compositionally biased region" description="Basic and acidic residues" evidence="6">
    <location>
        <begin position="1921"/>
        <end position="1930"/>
    </location>
</feature>
<evidence type="ECO:0000259" key="7">
    <source>
        <dbReference type="Pfam" id="PF15912"/>
    </source>
</evidence>
<evidence type="ECO:0000313" key="9">
    <source>
        <dbReference type="Proteomes" id="UP000005408"/>
    </source>
</evidence>
<feature type="region of interest" description="Disordered" evidence="6">
    <location>
        <begin position="1796"/>
        <end position="1834"/>
    </location>
</feature>
<dbReference type="PANTHER" id="PTHR23185">
    <property type="entry name" value="PROTEIN VIRILIZER HOMOLOG"/>
    <property type="match status" value="1"/>
</dbReference>
<feature type="compositionally biased region" description="Pro residues" evidence="6">
    <location>
        <begin position="138"/>
        <end position="149"/>
    </location>
</feature>
<comment type="subcellular location">
    <subcellularLocation>
        <location evidence="1">Nucleus</location>
    </subcellularLocation>
</comment>
<keyword evidence="9" id="KW-1185">Reference proteome</keyword>
<evidence type="ECO:0000256" key="5">
    <source>
        <dbReference type="ARBA" id="ARBA00023242"/>
    </source>
</evidence>
<dbReference type="GO" id="GO:0006397">
    <property type="term" value="P:mRNA processing"/>
    <property type="evidence" value="ECO:0007669"/>
    <property type="project" value="UniProtKB-KW"/>
</dbReference>
<proteinExistence type="inferred from homology"/>
<evidence type="ECO:0000256" key="6">
    <source>
        <dbReference type="SAM" id="MobiDB-lite"/>
    </source>
</evidence>
<dbReference type="GO" id="GO:0003723">
    <property type="term" value="F:RNA binding"/>
    <property type="evidence" value="ECO:0007669"/>
    <property type="project" value="TreeGrafter"/>
</dbReference>
<dbReference type="PANTHER" id="PTHR23185:SF0">
    <property type="entry name" value="PROTEIN VIRILIZER HOMOLOG"/>
    <property type="match status" value="1"/>
</dbReference>
<feature type="region of interest" description="Disordered" evidence="6">
    <location>
        <begin position="221"/>
        <end position="396"/>
    </location>
</feature>
<evidence type="ECO:0000256" key="2">
    <source>
        <dbReference type="ARBA" id="ARBA00008371"/>
    </source>
</evidence>
<feature type="compositionally biased region" description="Basic and acidic residues" evidence="6">
    <location>
        <begin position="256"/>
        <end position="272"/>
    </location>
</feature>
<feature type="compositionally biased region" description="Low complexity" evidence="6">
    <location>
        <begin position="351"/>
        <end position="360"/>
    </location>
</feature>
<evidence type="ECO:0000256" key="4">
    <source>
        <dbReference type="ARBA" id="ARBA00023187"/>
    </source>
</evidence>
<dbReference type="GO" id="GO:0005634">
    <property type="term" value="C:nucleus"/>
    <property type="evidence" value="ECO:0007669"/>
    <property type="project" value="UniProtKB-SubCell"/>
</dbReference>
<keyword evidence="3" id="KW-0507">mRNA processing</keyword>
<keyword evidence="4" id="KW-0508">mRNA splicing</keyword>
<feature type="compositionally biased region" description="Basic and acidic residues" evidence="6">
    <location>
        <begin position="280"/>
        <end position="341"/>
    </location>
</feature>